<sequence>MGIQQFIESALPKHVMEIIYPSMFSQQESDGGQGNALRREFDNEVLMKDCIVSVMQIGVSCATTSPSDRMHIADVVKTLHAIKKSYIRTH</sequence>
<protein>
    <submittedName>
        <fullName evidence="1">Uncharacterized protein</fullName>
    </submittedName>
</protein>
<gene>
    <name evidence="1" type="ORF">LLUT_LOCUS5762</name>
</gene>
<keyword evidence="2" id="KW-1185">Reference proteome</keyword>
<dbReference type="EMBL" id="CAXHTB010000004">
    <property type="protein sequence ID" value="CAL0304702.1"/>
    <property type="molecule type" value="Genomic_DNA"/>
</dbReference>
<accession>A0AAV1W695</accession>
<evidence type="ECO:0000313" key="2">
    <source>
        <dbReference type="Proteomes" id="UP001497480"/>
    </source>
</evidence>
<dbReference type="Proteomes" id="UP001497480">
    <property type="component" value="Unassembled WGS sequence"/>
</dbReference>
<evidence type="ECO:0000313" key="1">
    <source>
        <dbReference type="EMBL" id="CAL0304702.1"/>
    </source>
</evidence>
<comment type="caution">
    <text evidence="1">The sequence shown here is derived from an EMBL/GenBank/DDBJ whole genome shotgun (WGS) entry which is preliminary data.</text>
</comment>
<dbReference type="Gene3D" id="1.10.510.10">
    <property type="entry name" value="Transferase(Phosphotransferase) domain 1"/>
    <property type="match status" value="1"/>
</dbReference>
<organism evidence="1 2">
    <name type="scientific">Lupinus luteus</name>
    <name type="common">European yellow lupine</name>
    <dbReference type="NCBI Taxonomy" id="3873"/>
    <lineage>
        <taxon>Eukaryota</taxon>
        <taxon>Viridiplantae</taxon>
        <taxon>Streptophyta</taxon>
        <taxon>Embryophyta</taxon>
        <taxon>Tracheophyta</taxon>
        <taxon>Spermatophyta</taxon>
        <taxon>Magnoliopsida</taxon>
        <taxon>eudicotyledons</taxon>
        <taxon>Gunneridae</taxon>
        <taxon>Pentapetalae</taxon>
        <taxon>rosids</taxon>
        <taxon>fabids</taxon>
        <taxon>Fabales</taxon>
        <taxon>Fabaceae</taxon>
        <taxon>Papilionoideae</taxon>
        <taxon>50 kb inversion clade</taxon>
        <taxon>genistoids sensu lato</taxon>
        <taxon>core genistoids</taxon>
        <taxon>Genisteae</taxon>
        <taxon>Lupinus</taxon>
    </lineage>
</organism>
<reference evidence="1 2" key="1">
    <citation type="submission" date="2024-03" db="EMBL/GenBank/DDBJ databases">
        <authorList>
            <person name="Martinez-Hernandez J."/>
        </authorList>
    </citation>
    <scope>NUCLEOTIDE SEQUENCE [LARGE SCALE GENOMIC DNA]</scope>
</reference>
<proteinExistence type="predicted"/>
<dbReference type="AlphaFoldDB" id="A0AAV1W695"/>
<name>A0AAV1W695_LUPLU</name>